<dbReference type="Proteomes" id="UP001375240">
    <property type="component" value="Unassembled WGS sequence"/>
</dbReference>
<dbReference type="EMBL" id="JAVHNQ010000016">
    <property type="protein sequence ID" value="KAK6331210.1"/>
    <property type="molecule type" value="Genomic_DNA"/>
</dbReference>
<comment type="caution">
    <text evidence="2">The sequence shown here is derived from an EMBL/GenBank/DDBJ whole genome shotgun (WGS) entry which is preliminary data.</text>
</comment>
<keyword evidence="3" id="KW-1185">Reference proteome</keyword>
<evidence type="ECO:0000256" key="1">
    <source>
        <dbReference type="SAM" id="MobiDB-lite"/>
    </source>
</evidence>
<feature type="compositionally biased region" description="Polar residues" evidence="1">
    <location>
        <begin position="26"/>
        <end position="43"/>
    </location>
</feature>
<accession>A0AAV9TY59</accession>
<feature type="region of interest" description="Disordered" evidence="1">
    <location>
        <begin position="647"/>
        <end position="682"/>
    </location>
</feature>
<feature type="compositionally biased region" description="Polar residues" evidence="1">
    <location>
        <begin position="425"/>
        <end position="442"/>
    </location>
</feature>
<name>A0AAV9TY59_9PEZI</name>
<feature type="compositionally biased region" description="Basic and acidic residues" evidence="1">
    <location>
        <begin position="115"/>
        <end position="130"/>
    </location>
</feature>
<reference evidence="2 3" key="1">
    <citation type="submission" date="2019-10" db="EMBL/GenBank/DDBJ databases">
        <authorList>
            <person name="Palmer J.M."/>
        </authorList>
    </citation>
    <scope>NUCLEOTIDE SEQUENCE [LARGE SCALE GENOMIC DNA]</scope>
    <source>
        <strain evidence="2 3">TWF696</strain>
    </source>
</reference>
<feature type="compositionally biased region" description="Pro residues" evidence="1">
    <location>
        <begin position="277"/>
        <end position="291"/>
    </location>
</feature>
<feature type="compositionally biased region" description="Polar residues" evidence="1">
    <location>
        <begin position="320"/>
        <end position="340"/>
    </location>
</feature>
<feature type="compositionally biased region" description="Basic and acidic residues" evidence="1">
    <location>
        <begin position="551"/>
        <end position="560"/>
    </location>
</feature>
<feature type="region of interest" description="Disordered" evidence="1">
    <location>
        <begin position="489"/>
        <end position="565"/>
    </location>
</feature>
<gene>
    <name evidence="2" type="ORF">TWF696_003270</name>
</gene>
<feature type="compositionally biased region" description="Low complexity" evidence="1">
    <location>
        <begin position="138"/>
        <end position="149"/>
    </location>
</feature>
<feature type="compositionally biased region" description="Low complexity" evidence="1">
    <location>
        <begin position="301"/>
        <end position="319"/>
    </location>
</feature>
<proteinExistence type="predicted"/>
<evidence type="ECO:0000313" key="3">
    <source>
        <dbReference type="Proteomes" id="UP001375240"/>
    </source>
</evidence>
<dbReference type="AlphaFoldDB" id="A0AAV9TY59"/>
<organism evidence="2 3">
    <name type="scientific">Orbilia brochopaga</name>
    <dbReference type="NCBI Taxonomy" id="3140254"/>
    <lineage>
        <taxon>Eukaryota</taxon>
        <taxon>Fungi</taxon>
        <taxon>Dikarya</taxon>
        <taxon>Ascomycota</taxon>
        <taxon>Pezizomycotina</taxon>
        <taxon>Orbiliomycetes</taxon>
        <taxon>Orbiliales</taxon>
        <taxon>Orbiliaceae</taxon>
        <taxon>Orbilia</taxon>
    </lineage>
</organism>
<feature type="region of interest" description="Disordered" evidence="1">
    <location>
        <begin position="25"/>
        <end position="454"/>
    </location>
</feature>
<sequence length="793" mass="86028">MEPAGGRGAIRVRKMRSWRNLRALGTRTSQFEMIRKTASTHTLPSPPITPPGERQQTGEQLGYAHTRPQSQLPDSPVENPFYDDYEEIIEAHLSPSDEERPPSPAEQSYLADASPVEHEQPFQEWPREAIEEMQASRPAEATPAEQATPTIPPPPAPESPVAGTGGMDPMTPDPNSDLVSEIEALLRSSPLRKKQREEEEAARNASNQSTPTQAKIARGAVTAQSPEETPRQVQPPTFTRNLTQTSLGSNSTNDTEFFTPVEGRTPFERPNPLDESLPPPIPPKAARPQTPPTKVAPSIASSHSTPTRPSIPTRTSSLSHSRNGSSETVPTKSYPPTSQRPGAHSRGKSIDSSSVYNDRGRKEPLPGQRQRSSSANAVSDGSRGRGRSRSIDDGPPPIPARRSSVGKTGRPSELLLSLVGKKNEASATGSRRPSLATANVGQKPSDDNEDLELPNASRFSFSSGVEVLGVGEQAEIISADVVRSGSVKEVLVRTGSKGSKPAEFPDPASTSSLSKNGKNKAAQFYQHVPQFSFGEGPNLSLGEETSATGGKGKERAREQDLPAQPQPVMFQLIPPTPAADEAGAGIKQLGFQPIPLALVDEASSSRNPVRQGTPNPLAGVPVVHVHGGSDSTPSVPLPPRLPSVVNEISSTRPSTAPEPLIDFDNTIPSEMPKRPSLSKMPTGFKKSKLSPWWRPKRSYDSRFHNYNDGYDEDHEFYEYRPHTAGVHSDGASSRRKKPRTVSLGKVQVEFVGVKWLRESLKERKEVKRRRKALQDAHFKPAADAGPPRLEVRF</sequence>
<feature type="compositionally biased region" description="Polar residues" evidence="1">
    <location>
        <begin position="222"/>
        <end position="256"/>
    </location>
</feature>
<protein>
    <submittedName>
        <fullName evidence="2">Uncharacterized protein</fullName>
    </submittedName>
</protein>
<feature type="region of interest" description="Disordered" evidence="1">
    <location>
        <begin position="765"/>
        <end position="793"/>
    </location>
</feature>
<evidence type="ECO:0000313" key="2">
    <source>
        <dbReference type="EMBL" id="KAK6331210.1"/>
    </source>
</evidence>